<keyword evidence="3" id="KW-1185">Reference proteome</keyword>
<name>A0A2P4ESV7_9GAMM</name>
<sequence length="126" mass="13698">MFSTHPHRSLFTWLLYVSILLNVPTCGLLHGQMLGMQLSGAGVVFCSLGSASIDLAAEDGAADAAAMMSFSCPVCGGVNLAIGLLFAMFWLRLLRRPRLPMVRSVFRRVSPRHAWPPANPRASPLF</sequence>
<keyword evidence="1" id="KW-1133">Transmembrane helix</keyword>
<dbReference type="InterPro" id="IPR021333">
    <property type="entry name" value="DUF2946"/>
</dbReference>
<feature type="transmembrane region" description="Helical" evidence="1">
    <location>
        <begin position="68"/>
        <end position="91"/>
    </location>
</feature>
<gene>
    <name evidence="2" type="ORF">C1949_13970</name>
</gene>
<accession>A0A2P4ESV7</accession>
<feature type="transmembrane region" description="Helical" evidence="1">
    <location>
        <begin position="38"/>
        <end position="56"/>
    </location>
</feature>
<keyword evidence="1" id="KW-0472">Membrane</keyword>
<keyword evidence="1" id="KW-0812">Transmembrane</keyword>
<reference evidence="2 3" key="1">
    <citation type="submission" date="2018-01" db="EMBL/GenBank/DDBJ databases">
        <title>Draft genome of the type strain Pseudomonas oceani DSM 100277 isolated from the deep water in Okinawa trough, northwestern Pacific Ocean.</title>
        <authorList>
            <person name="Gomila M."/>
            <person name="Mulet M."/>
            <person name="Garcia-Valdes E."/>
            <person name="Lalucat J."/>
        </authorList>
    </citation>
    <scope>NUCLEOTIDE SEQUENCE [LARGE SCALE GENOMIC DNA]</scope>
    <source>
        <strain evidence="2 3">DSM 100277</strain>
    </source>
</reference>
<protein>
    <submittedName>
        <fullName evidence="2">DUF2946 domain-containing protein</fullName>
    </submittedName>
</protein>
<proteinExistence type="predicted"/>
<evidence type="ECO:0000313" key="3">
    <source>
        <dbReference type="Proteomes" id="UP000243451"/>
    </source>
</evidence>
<dbReference type="RefSeq" id="WP_104739092.1">
    <property type="nucleotide sequence ID" value="NZ_BMHR01000013.1"/>
</dbReference>
<feature type="transmembrane region" description="Helical" evidence="1">
    <location>
        <begin position="12"/>
        <end position="31"/>
    </location>
</feature>
<evidence type="ECO:0000313" key="2">
    <source>
        <dbReference type="EMBL" id="POB02189.1"/>
    </source>
</evidence>
<dbReference type="EMBL" id="PPSK01000014">
    <property type="protein sequence ID" value="POB02189.1"/>
    <property type="molecule type" value="Genomic_DNA"/>
</dbReference>
<dbReference type="AlphaFoldDB" id="A0A2P4ESV7"/>
<dbReference type="Proteomes" id="UP000243451">
    <property type="component" value="Unassembled WGS sequence"/>
</dbReference>
<dbReference type="Pfam" id="PF11162">
    <property type="entry name" value="DUF2946"/>
    <property type="match status" value="1"/>
</dbReference>
<evidence type="ECO:0000256" key="1">
    <source>
        <dbReference type="SAM" id="Phobius"/>
    </source>
</evidence>
<organism evidence="2 3">
    <name type="scientific">Halopseudomonas oceani</name>
    <dbReference type="NCBI Taxonomy" id="1708783"/>
    <lineage>
        <taxon>Bacteria</taxon>
        <taxon>Pseudomonadati</taxon>
        <taxon>Pseudomonadota</taxon>
        <taxon>Gammaproteobacteria</taxon>
        <taxon>Pseudomonadales</taxon>
        <taxon>Pseudomonadaceae</taxon>
        <taxon>Halopseudomonas</taxon>
    </lineage>
</organism>
<comment type="caution">
    <text evidence="2">The sequence shown here is derived from an EMBL/GenBank/DDBJ whole genome shotgun (WGS) entry which is preliminary data.</text>
</comment>